<evidence type="ECO:0000313" key="2">
    <source>
        <dbReference type="Proteomes" id="UP000183567"/>
    </source>
</evidence>
<organism evidence="1 2">
    <name type="scientific">Rhizopogon vesiculosus</name>
    <dbReference type="NCBI Taxonomy" id="180088"/>
    <lineage>
        <taxon>Eukaryota</taxon>
        <taxon>Fungi</taxon>
        <taxon>Dikarya</taxon>
        <taxon>Basidiomycota</taxon>
        <taxon>Agaricomycotina</taxon>
        <taxon>Agaricomycetes</taxon>
        <taxon>Agaricomycetidae</taxon>
        <taxon>Boletales</taxon>
        <taxon>Suillineae</taxon>
        <taxon>Rhizopogonaceae</taxon>
        <taxon>Rhizopogon</taxon>
    </lineage>
</organism>
<proteinExistence type="predicted"/>
<sequence>MPITEFASLSLMSPNKLSDPHVVELFSKLSSWQASASGYPLCFFTNQQEFREVYLVTGWNDVAAHEEWIKSARNQELLEIGGKFLDVIGMVHLDLDFSEFPVGAESLVCVRSVGGTEGQSEKGKQDNVVQVQGGWTGYGKDVQETSTGMYCFTENGALEDVVGKGNIGMKTSLKRVAFA</sequence>
<dbReference type="EMBL" id="LVVM01004930">
    <property type="protein sequence ID" value="OJA11793.1"/>
    <property type="molecule type" value="Genomic_DNA"/>
</dbReference>
<keyword evidence="2" id="KW-1185">Reference proteome</keyword>
<dbReference type="AlphaFoldDB" id="A0A1J8QDX2"/>
<reference evidence="1 2" key="1">
    <citation type="submission" date="2016-03" db="EMBL/GenBank/DDBJ databases">
        <title>Comparative genomics of the ectomycorrhizal sister species Rhizopogon vinicolor and Rhizopogon vesiculosus (Basidiomycota: Boletales) reveals a divergence of the mating type B locus.</title>
        <authorList>
            <person name="Mujic A.B."/>
            <person name="Kuo A."/>
            <person name="Tritt A."/>
            <person name="Lipzen A."/>
            <person name="Chen C."/>
            <person name="Johnson J."/>
            <person name="Sharma A."/>
            <person name="Barry K."/>
            <person name="Grigoriev I.V."/>
            <person name="Spatafora J.W."/>
        </authorList>
    </citation>
    <scope>NUCLEOTIDE SEQUENCE [LARGE SCALE GENOMIC DNA]</scope>
    <source>
        <strain evidence="1 2">AM-OR11-056</strain>
    </source>
</reference>
<accession>A0A1J8QDX2</accession>
<dbReference type="PANTHER" id="PTHR42052:SF1">
    <property type="entry name" value="ABM DOMAIN-CONTAINING PROTEIN"/>
    <property type="match status" value="1"/>
</dbReference>
<gene>
    <name evidence="1" type="ORF">AZE42_09315</name>
</gene>
<dbReference type="PANTHER" id="PTHR42052">
    <property type="entry name" value="ABM DOMAIN-CONTAINING PROTEIN"/>
    <property type="match status" value="1"/>
</dbReference>
<name>A0A1J8QDX2_9AGAM</name>
<evidence type="ECO:0008006" key="3">
    <source>
        <dbReference type="Google" id="ProtNLM"/>
    </source>
</evidence>
<comment type="caution">
    <text evidence="1">The sequence shown here is derived from an EMBL/GenBank/DDBJ whole genome shotgun (WGS) entry which is preliminary data.</text>
</comment>
<evidence type="ECO:0000313" key="1">
    <source>
        <dbReference type="EMBL" id="OJA11793.1"/>
    </source>
</evidence>
<protein>
    <recommendedName>
        <fullName evidence="3">ABM domain-containing protein</fullName>
    </recommendedName>
</protein>
<dbReference type="Gene3D" id="3.30.70.100">
    <property type="match status" value="1"/>
</dbReference>
<dbReference type="Proteomes" id="UP000183567">
    <property type="component" value="Unassembled WGS sequence"/>
</dbReference>
<dbReference type="OrthoDB" id="3542212at2759"/>